<dbReference type="AlphaFoldDB" id="A0A387BYB2"/>
<dbReference type="InterPro" id="IPR029058">
    <property type="entry name" value="AB_hydrolase_fold"/>
</dbReference>
<name>A0A387BYB2_9MICO</name>
<dbReference type="SUPFAM" id="SSF53474">
    <property type="entry name" value="alpha/beta-Hydrolases"/>
    <property type="match status" value="1"/>
</dbReference>
<evidence type="ECO:0008006" key="3">
    <source>
        <dbReference type="Google" id="ProtNLM"/>
    </source>
</evidence>
<organism evidence="1 2">
    <name type="scientific">Gryllotalpicola protaetiae</name>
    <dbReference type="NCBI Taxonomy" id="2419771"/>
    <lineage>
        <taxon>Bacteria</taxon>
        <taxon>Bacillati</taxon>
        <taxon>Actinomycetota</taxon>
        <taxon>Actinomycetes</taxon>
        <taxon>Micrococcales</taxon>
        <taxon>Microbacteriaceae</taxon>
        <taxon>Gryllotalpicola</taxon>
    </lineage>
</organism>
<keyword evidence="2" id="KW-1185">Reference proteome</keyword>
<evidence type="ECO:0000313" key="1">
    <source>
        <dbReference type="EMBL" id="AYG03331.1"/>
    </source>
</evidence>
<sequence length="342" mass="34728">MPFVPPTATTPEYALVIFDAAGREVAEADGSALSTTVAARVAAGGDADVVLMCHGWLDDLTDAKNTYRGWLTTAHGVGWPEASAPLVVGVHWPSVPAAGGEPPDVPAQMQARLADGTLLESLENAGVELADFLSFWGMRERAISLGATDAGLGRLLARIFAARPGVRVHLVGHSLGCVALSGALVAAGAAGGPHAASFFLVQAAESSWAFSASAPFFTGGAGKYAAVISDGLVDGPLVATRSSHDGALAVLYRLGMEFVLERSYAAASVARPARSAAIGAEGLGFDPPVASAGALPALEPGAAHFAVEPGHQYSIDCSAVITGHNDVDHAELARLFAAMVAA</sequence>
<dbReference type="Proteomes" id="UP000275069">
    <property type="component" value="Chromosome"/>
</dbReference>
<reference evidence="1 2" key="1">
    <citation type="submission" date="2018-09" db="EMBL/GenBank/DDBJ databases">
        <title>Genome sequencing of strain 2DFW10M-5.</title>
        <authorList>
            <person name="Heo J."/>
            <person name="Kim S.-J."/>
            <person name="Kwon S.-W."/>
        </authorList>
    </citation>
    <scope>NUCLEOTIDE SEQUENCE [LARGE SCALE GENOMIC DNA]</scope>
    <source>
        <strain evidence="1 2">2DFW10M-5</strain>
    </source>
</reference>
<dbReference type="OrthoDB" id="280053at2"/>
<dbReference type="RefSeq" id="WP_120788863.1">
    <property type="nucleotide sequence ID" value="NZ_CP032624.1"/>
</dbReference>
<gene>
    <name evidence="1" type="ORF">D7I44_07175</name>
</gene>
<dbReference type="KEGG" id="gry:D7I44_07175"/>
<dbReference type="EMBL" id="CP032624">
    <property type="protein sequence ID" value="AYG03331.1"/>
    <property type="molecule type" value="Genomic_DNA"/>
</dbReference>
<evidence type="ECO:0000313" key="2">
    <source>
        <dbReference type="Proteomes" id="UP000275069"/>
    </source>
</evidence>
<proteinExistence type="predicted"/>
<protein>
    <recommendedName>
        <fullName evidence="3">Alpha/beta hydrolase</fullName>
    </recommendedName>
</protein>
<accession>A0A387BYB2</accession>